<dbReference type="EMBL" id="JANBPW010002998">
    <property type="protein sequence ID" value="KAJ1938971.1"/>
    <property type="molecule type" value="Genomic_DNA"/>
</dbReference>
<sequence length="303" mass="33484">MGTDLVQRIPTNGTIRGDLTGQLPYMGRNLETVFIKSVNREFHEGIGWFSIPEGTFPGLVRVCDKLHFGWQAIAGALPHALINLLMQTDLPSLKLLSTHTSAGMDPVGEHMHNLEEASYSIHPFSPERLNVDIVSAQINHLLLLPYLRKLQVHDQIPTVSIHGLRLELACYGLMYLDLGLITVSFSSTVGILQTLQKLQTLIFAISDLETVVNVGALGDEPLSKSLQTIGMYVIKNKSLIIDNCPSRVILSRLSNIYQVQVQSDSMAVAEYFRSLAQAKAFKWSQSVADQVSVVQTDLFGRAT</sequence>
<organism evidence="1 2">
    <name type="scientific">Linderina macrospora</name>
    <dbReference type="NCBI Taxonomy" id="4868"/>
    <lineage>
        <taxon>Eukaryota</taxon>
        <taxon>Fungi</taxon>
        <taxon>Fungi incertae sedis</taxon>
        <taxon>Zoopagomycota</taxon>
        <taxon>Kickxellomycotina</taxon>
        <taxon>Kickxellomycetes</taxon>
        <taxon>Kickxellales</taxon>
        <taxon>Kickxellaceae</taxon>
        <taxon>Linderina</taxon>
    </lineage>
</organism>
<evidence type="ECO:0000313" key="2">
    <source>
        <dbReference type="Proteomes" id="UP001150603"/>
    </source>
</evidence>
<protein>
    <submittedName>
        <fullName evidence="1">Uncharacterized protein</fullName>
    </submittedName>
</protein>
<keyword evidence="2" id="KW-1185">Reference proteome</keyword>
<evidence type="ECO:0000313" key="1">
    <source>
        <dbReference type="EMBL" id="KAJ1938971.1"/>
    </source>
</evidence>
<proteinExistence type="predicted"/>
<comment type="caution">
    <text evidence="1">The sequence shown here is derived from an EMBL/GenBank/DDBJ whole genome shotgun (WGS) entry which is preliminary data.</text>
</comment>
<accession>A0ACC1J5Y0</accession>
<gene>
    <name evidence="1" type="ORF">FBU59_004278</name>
</gene>
<reference evidence="1" key="1">
    <citation type="submission" date="2022-07" db="EMBL/GenBank/DDBJ databases">
        <title>Phylogenomic reconstructions and comparative analyses of Kickxellomycotina fungi.</title>
        <authorList>
            <person name="Reynolds N.K."/>
            <person name="Stajich J.E."/>
            <person name="Barry K."/>
            <person name="Grigoriev I.V."/>
            <person name="Crous P."/>
            <person name="Smith M.E."/>
        </authorList>
    </citation>
    <scope>NUCLEOTIDE SEQUENCE</scope>
    <source>
        <strain evidence="1">NRRL 5244</strain>
    </source>
</reference>
<dbReference type="Proteomes" id="UP001150603">
    <property type="component" value="Unassembled WGS sequence"/>
</dbReference>
<name>A0ACC1J5Y0_9FUNG</name>